<protein>
    <recommendedName>
        <fullName evidence="4">Pilus assembly protein</fullName>
    </recommendedName>
</protein>
<keyword evidence="1" id="KW-0812">Transmembrane</keyword>
<comment type="caution">
    <text evidence="2">The sequence shown here is derived from an EMBL/GenBank/DDBJ whole genome shotgun (WGS) entry which is preliminary data.</text>
</comment>
<dbReference type="InterPro" id="IPR007047">
    <property type="entry name" value="Flp_Fap"/>
</dbReference>
<dbReference type="Proteomes" id="UP000028981">
    <property type="component" value="Unassembled WGS sequence"/>
</dbReference>
<dbReference type="Pfam" id="PF04964">
    <property type="entry name" value="Flp_Fap"/>
    <property type="match status" value="1"/>
</dbReference>
<evidence type="ECO:0000256" key="1">
    <source>
        <dbReference type="SAM" id="Phobius"/>
    </source>
</evidence>
<dbReference type="OrthoDB" id="7951424at2"/>
<evidence type="ECO:0000313" key="3">
    <source>
        <dbReference type="Proteomes" id="UP000028981"/>
    </source>
</evidence>
<name>A0A087M296_9HYPH</name>
<organism evidence="2 3">
    <name type="scientific">Devosia riboflavina</name>
    <dbReference type="NCBI Taxonomy" id="46914"/>
    <lineage>
        <taxon>Bacteria</taxon>
        <taxon>Pseudomonadati</taxon>
        <taxon>Pseudomonadota</taxon>
        <taxon>Alphaproteobacteria</taxon>
        <taxon>Hyphomicrobiales</taxon>
        <taxon>Devosiaceae</taxon>
        <taxon>Devosia</taxon>
    </lineage>
</organism>
<dbReference type="AlphaFoldDB" id="A0A087M296"/>
<proteinExistence type="predicted"/>
<keyword evidence="1" id="KW-1133">Transmembrane helix</keyword>
<reference evidence="2 3" key="1">
    <citation type="submission" date="2014-08" db="EMBL/GenBank/DDBJ databases">
        <authorList>
            <person name="Hassan Y.I."/>
            <person name="Lepp D."/>
            <person name="Zhou T."/>
        </authorList>
    </citation>
    <scope>NUCLEOTIDE SEQUENCE [LARGE SCALE GENOMIC DNA]</scope>
    <source>
        <strain evidence="2 3">IFO13584</strain>
    </source>
</reference>
<keyword evidence="3" id="KW-1185">Reference proteome</keyword>
<dbReference type="RefSeq" id="WP_035082817.1">
    <property type="nucleotide sequence ID" value="NZ_JQGC01000009.1"/>
</dbReference>
<sequence length="69" mass="7327">MSQLKSLLRTFIADRSGATAIEYALIASLLSIVIIGAVGTINGSLTEVYQTIQSYIVPALNGTPMPDEE</sequence>
<keyword evidence="1" id="KW-0472">Membrane</keyword>
<feature type="transmembrane region" description="Helical" evidence="1">
    <location>
        <begin position="20"/>
        <end position="41"/>
    </location>
</feature>
<evidence type="ECO:0000313" key="2">
    <source>
        <dbReference type="EMBL" id="KFL30999.1"/>
    </source>
</evidence>
<evidence type="ECO:0008006" key="4">
    <source>
        <dbReference type="Google" id="ProtNLM"/>
    </source>
</evidence>
<gene>
    <name evidence="2" type="ORF">JP75_11660</name>
</gene>
<dbReference type="STRING" id="46914.JP75_11660"/>
<accession>A0A087M296</accession>
<dbReference type="EMBL" id="JQGC01000009">
    <property type="protein sequence ID" value="KFL30999.1"/>
    <property type="molecule type" value="Genomic_DNA"/>
</dbReference>